<evidence type="ECO:0000259" key="3">
    <source>
        <dbReference type="Pfam" id="PF05448"/>
    </source>
</evidence>
<dbReference type="STRING" id="1548207.AXK11_05995"/>
<organism evidence="4 5">
    <name type="scientific">Cephaloticoccus primus</name>
    <dbReference type="NCBI Taxonomy" id="1548207"/>
    <lineage>
        <taxon>Bacteria</taxon>
        <taxon>Pseudomonadati</taxon>
        <taxon>Verrucomicrobiota</taxon>
        <taxon>Opitutia</taxon>
        <taxon>Opitutales</taxon>
        <taxon>Opitutaceae</taxon>
        <taxon>Cephaloticoccus</taxon>
    </lineage>
</organism>
<feature type="binding site" evidence="2">
    <location>
        <position position="98"/>
    </location>
    <ligand>
        <name>substrate</name>
    </ligand>
</feature>
<dbReference type="InterPro" id="IPR029058">
    <property type="entry name" value="AB_hydrolase_fold"/>
</dbReference>
<protein>
    <submittedName>
        <fullName evidence="4">Acetylesterase</fullName>
    </submittedName>
</protein>
<dbReference type="Gene3D" id="3.40.50.1820">
    <property type="entry name" value="alpha/beta hydrolase"/>
    <property type="match status" value="1"/>
</dbReference>
<dbReference type="EMBL" id="LSZQ01000046">
    <property type="protein sequence ID" value="KXU35580.1"/>
    <property type="molecule type" value="Genomic_DNA"/>
</dbReference>
<proteinExistence type="predicted"/>
<dbReference type="RefSeq" id="WP_068630309.1">
    <property type="nucleotide sequence ID" value="NZ_LSZQ01000046.1"/>
</dbReference>
<dbReference type="AlphaFoldDB" id="A0A139SM67"/>
<feature type="active site" description="Nucleophile" evidence="1">
    <location>
        <position position="190"/>
    </location>
</feature>
<sequence length="325" mass="36312">MPLTQELLAELHNYQGRNPRPADFDAYWDAALRELDATDPQPELVPSKELSPRNSEAFDLWFTGVGGARVYARYLRPKNRAEGGADGKCPALLQFHGYAGSSQRFLSKLVYSGEGFCVAALDARGQGGRSEDNSTVRGTTYMGHIVRGIDDPDPRKLLFRQIFLDTAQLARVLMRFEEVDPERLGVIGCSQGGGLGLACAALEPRIKRAVIGAPFLCDYRRVWETDRAVDAYGELGHYFYNFDPKHERADQIFTRLGYVDCQHLAPRIKAQVQFYTGLMDTITPPHTQFAAYNKITSPKELVVYPATGHDVPFECDQSLQFLLGL</sequence>
<feature type="active site" description="Charge relay system" evidence="1">
    <location>
        <position position="309"/>
    </location>
</feature>
<dbReference type="PANTHER" id="PTHR40111:SF1">
    <property type="entry name" value="CEPHALOSPORIN-C DEACETYLASE"/>
    <property type="match status" value="1"/>
</dbReference>
<dbReference type="SUPFAM" id="SSF53474">
    <property type="entry name" value="alpha/beta-Hydrolases"/>
    <property type="match status" value="1"/>
</dbReference>
<dbReference type="InterPro" id="IPR008391">
    <property type="entry name" value="AXE1_dom"/>
</dbReference>
<feature type="active site" description="Charge relay system" evidence="1">
    <location>
        <position position="280"/>
    </location>
</feature>
<evidence type="ECO:0000256" key="1">
    <source>
        <dbReference type="PIRSR" id="PIRSR639069-1"/>
    </source>
</evidence>
<accession>A0A139SM67</accession>
<comment type="caution">
    <text evidence="4">The sequence shown here is derived from an EMBL/GenBank/DDBJ whole genome shotgun (WGS) entry which is preliminary data.</text>
</comment>
<dbReference type="PANTHER" id="PTHR40111">
    <property type="entry name" value="CEPHALOSPORIN-C DEACETYLASE"/>
    <property type="match status" value="1"/>
</dbReference>
<dbReference type="InterPro" id="IPR039069">
    <property type="entry name" value="CE7"/>
</dbReference>
<feature type="domain" description="Acetyl xylan esterase" evidence="3">
    <location>
        <begin position="6"/>
        <end position="322"/>
    </location>
</feature>
<gene>
    <name evidence="4" type="ORF">AXK11_05995</name>
</gene>
<evidence type="ECO:0000313" key="4">
    <source>
        <dbReference type="EMBL" id="KXU35580.1"/>
    </source>
</evidence>
<reference evidence="5" key="1">
    <citation type="submission" date="2016-02" db="EMBL/GenBank/DDBJ databases">
        <authorList>
            <person name="Sanders J.G."/>
            <person name="Lin J.Y."/>
            <person name="Wertz J.T."/>
            <person name="Russell J.A."/>
            <person name="Moreau C.S."/>
            <person name="Powell S."/>
        </authorList>
    </citation>
    <scope>NUCLEOTIDE SEQUENCE [LARGE SCALE GENOMIC DNA]</scope>
    <source>
        <strain evidence="5">CAG34</strain>
    </source>
</reference>
<dbReference type="GO" id="GO:0052689">
    <property type="term" value="F:carboxylic ester hydrolase activity"/>
    <property type="evidence" value="ECO:0007669"/>
    <property type="project" value="TreeGrafter"/>
</dbReference>
<dbReference type="Pfam" id="PF05448">
    <property type="entry name" value="AXE1"/>
    <property type="match status" value="1"/>
</dbReference>
<dbReference type="Proteomes" id="UP000070058">
    <property type="component" value="Unassembled WGS sequence"/>
</dbReference>
<dbReference type="GO" id="GO:0005976">
    <property type="term" value="P:polysaccharide metabolic process"/>
    <property type="evidence" value="ECO:0007669"/>
    <property type="project" value="TreeGrafter"/>
</dbReference>
<name>A0A139SM67_9BACT</name>
<evidence type="ECO:0000256" key="2">
    <source>
        <dbReference type="PIRSR" id="PIRSR639069-2"/>
    </source>
</evidence>
<dbReference type="OrthoDB" id="9770528at2"/>
<keyword evidence="5" id="KW-1185">Reference proteome</keyword>
<evidence type="ECO:0000313" key="5">
    <source>
        <dbReference type="Proteomes" id="UP000070058"/>
    </source>
</evidence>